<organism evidence="3 4">
    <name type="scientific">Podila verticillata NRRL 6337</name>
    <dbReference type="NCBI Taxonomy" id="1069443"/>
    <lineage>
        <taxon>Eukaryota</taxon>
        <taxon>Fungi</taxon>
        <taxon>Fungi incertae sedis</taxon>
        <taxon>Mucoromycota</taxon>
        <taxon>Mortierellomycotina</taxon>
        <taxon>Mortierellomycetes</taxon>
        <taxon>Mortierellales</taxon>
        <taxon>Mortierellaceae</taxon>
        <taxon>Podila</taxon>
    </lineage>
</organism>
<evidence type="ECO:0000313" key="4">
    <source>
        <dbReference type="Proteomes" id="UP000243308"/>
    </source>
</evidence>
<dbReference type="InterPro" id="IPR000648">
    <property type="entry name" value="Oxysterol-bd"/>
</dbReference>
<name>A0A086TMG6_9FUNG</name>
<dbReference type="Proteomes" id="UP000243308">
    <property type="component" value="Unassembled WGS sequence"/>
</dbReference>
<accession>A0A086TMG6</accession>
<evidence type="ECO:0000313" key="3">
    <source>
        <dbReference type="EMBL" id="KFH63143.1"/>
    </source>
</evidence>
<dbReference type="GO" id="GO:0005829">
    <property type="term" value="C:cytosol"/>
    <property type="evidence" value="ECO:0007669"/>
    <property type="project" value="TreeGrafter"/>
</dbReference>
<gene>
    <name evidence="3" type="ORF">MVEG_11180</name>
</gene>
<dbReference type="Gene3D" id="3.30.70.3490">
    <property type="match status" value="1"/>
</dbReference>
<proteinExistence type="inferred from homology"/>
<feature type="coiled-coil region" evidence="2">
    <location>
        <begin position="324"/>
        <end position="351"/>
    </location>
</feature>
<dbReference type="SUPFAM" id="SSF144000">
    <property type="entry name" value="Oxysterol-binding protein-like"/>
    <property type="match status" value="1"/>
</dbReference>
<dbReference type="Gene3D" id="6.10.250.1430">
    <property type="match status" value="1"/>
</dbReference>
<protein>
    <recommendedName>
        <fullName evidence="5">Oxysterol binding protein</fullName>
    </recommendedName>
</protein>
<dbReference type="PANTHER" id="PTHR10972">
    <property type="entry name" value="OXYSTEROL-BINDING PROTEIN-RELATED"/>
    <property type="match status" value="1"/>
</dbReference>
<keyword evidence="4" id="KW-1185">Reference proteome</keyword>
<evidence type="ECO:0000256" key="2">
    <source>
        <dbReference type="SAM" id="Coils"/>
    </source>
</evidence>
<dbReference type="Gene3D" id="1.10.287.2720">
    <property type="match status" value="1"/>
</dbReference>
<dbReference type="Gene3D" id="2.40.160.120">
    <property type="match status" value="1"/>
</dbReference>
<keyword evidence="2" id="KW-0175">Coiled coil</keyword>
<comment type="similarity">
    <text evidence="1">Belongs to the OSBP family.</text>
</comment>
<dbReference type="OrthoDB" id="14833at2759"/>
<dbReference type="PANTHER" id="PTHR10972:SF184">
    <property type="entry name" value="OXYSTEROL-BINDING PROTEIN HOMOLOG 4-RELATED"/>
    <property type="match status" value="1"/>
</dbReference>
<dbReference type="EMBL" id="KN042429">
    <property type="protein sequence ID" value="KFH63143.1"/>
    <property type="molecule type" value="Genomic_DNA"/>
</dbReference>
<evidence type="ECO:0000256" key="1">
    <source>
        <dbReference type="ARBA" id="ARBA00008842"/>
    </source>
</evidence>
<sequence length="399" mass="44250">MSNEVDEIETPASEVPTEQKDSFRSFITTLASFSGDLSSLTCPSFLLSSVSLLEYSQYWGDHPELFASISKGETSEDRLLNATRWFISTLYGSYSSRSTTAGMERKPYNPILGEQYFAQWTGDDELGITVLQAEQVSHHPPIMGFHLENKKAGVILEGHCGQRSRFALPAGIDVSQTGHAILTLPQFNETYLITLPTLNVRGVITGKPSVELSGSTYIVSSAGLMTTIHYSTRGFFSGEKHSFKAVLRSLEGGDAFYTAHGLWSGMSTYTSADNPEETFLFFDSETDKGVAPEIKPMKDMGPLESHRLWAKVTQAINTKDYATASKEKTHIEEAQRVLARARKERGETQAHALKVFVLVDENNDVTGRAFVALREMLIEAVGTKGLKEDETKPHWRLRT</sequence>
<dbReference type="Pfam" id="PF01237">
    <property type="entry name" value="Oxysterol_BP"/>
    <property type="match status" value="1"/>
</dbReference>
<dbReference type="InterPro" id="IPR037239">
    <property type="entry name" value="OSBP_sf"/>
</dbReference>
<reference evidence="3 4" key="1">
    <citation type="submission" date="2011-02" db="EMBL/GenBank/DDBJ databases">
        <title>The Genome Sequence of Mortierella verticillata NRRL 6337.</title>
        <authorList>
            <consortium name="The Broad Institute Genome Sequencing Platform"/>
            <person name="Russ C."/>
            <person name="Cuomo C."/>
            <person name="Burger G."/>
            <person name="Gray M.W."/>
            <person name="Holland P.W.H."/>
            <person name="King N."/>
            <person name="Lang F.B.F."/>
            <person name="Roger A.J."/>
            <person name="Ruiz-Trillo I."/>
            <person name="Young S.K."/>
            <person name="Zeng Q."/>
            <person name="Gargeya S."/>
            <person name="Alvarado L."/>
            <person name="Berlin A."/>
            <person name="Chapman S.B."/>
            <person name="Chen Z."/>
            <person name="Freedman E."/>
            <person name="Gellesch M."/>
            <person name="Goldberg J."/>
            <person name="Griggs A."/>
            <person name="Gujja S."/>
            <person name="Heilman E."/>
            <person name="Heiman D."/>
            <person name="Howarth C."/>
            <person name="Mehta T."/>
            <person name="Neiman D."/>
            <person name="Pearson M."/>
            <person name="Roberts A."/>
            <person name="Saif S."/>
            <person name="Shea T."/>
            <person name="Shenoy N."/>
            <person name="Sisk P."/>
            <person name="Stolte C."/>
            <person name="Sykes S."/>
            <person name="White J."/>
            <person name="Yandava C."/>
            <person name="Haas B."/>
            <person name="Nusbaum C."/>
            <person name="Birren B."/>
        </authorList>
    </citation>
    <scope>NUCLEOTIDE SEQUENCE [LARGE SCALE GENOMIC DNA]</scope>
    <source>
        <strain evidence="3 4">NRRL 6337</strain>
    </source>
</reference>
<evidence type="ECO:0008006" key="5">
    <source>
        <dbReference type="Google" id="ProtNLM"/>
    </source>
</evidence>
<dbReference type="GO" id="GO:0016020">
    <property type="term" value="C:membrane"/>
    <property type="evidence" value="ECO:0007669"/>
    <property type="project" value="TreeGrafter"/>
</dbReference>
<dbReference type="GO" id="GO:0008142">
    <property type="term" value="F:oxysterol binding"/>
    <property type="evidence" value="ECO:0007669"/>
    <property type="project" value="TreeGrafter"/>
</dbReference>
<dbReference type="AlphaFoldDB" id="A0A086TMG6"/>